<dbReference type="SUPFAM" id="SSF46565">
    <property type="entry name" value="Chaperone J-domain"/>
    <property type="match status" value="1"/>
</dbReference>
<dbReference type="InterPro" id="IPR016024">
    <property type="entry name" value="ARM-type_fold"/>
</dbReference>
<feature type="region of interest" description="Disordered" evidence="1">
    <location>
        <begin position="1846"/>
        <end position="1866"/>
    </location>
</feature>
<evidence type="ECO:0000313" key="4">
    <source>
        <dbReference type="Proteomes" id="UP000054560"/>
    </source>
</evidence>
<dbReference type="InterPro" id="IPR001623">
    <property type="entry name" value="DnaJ_domain"/>
</dbReference>
<dbReference type="InterPro" id="IPR036869">
    <property type="entry name" value="J_dom_sf"/>
</dbReference>
<feature type="domain" description="J" evidence="2">
    <location>
        <begin position="823"/>
        <end position="895"/>
    </location>
</feature>
<evidence type="ECO:0000256" key="1">
    <source>
        <dbReference type="SAM" id="MobiDB-lite"/>
    </source>
</evidence>
<dbReference type="Pfam" id="PF14237">
    <property type="entry name" value="GYF_2"/>
    <property type="match status" value="1"/>
</dbReference>
<dbReference type="SMART" id="SM00271">
    <property type="entry name" value="DnaJ"/>
    <property type="match status" value="1"/>
</dbReference>
<dbReference type="GO" id="GO:0010008">
    <property type="term" value="C:endosome membrane"/>
    <property type="evidence" value="ECO:0007669"/>
    <property type="project" value="TreeGrafter"/>
</dbReference>
<feature type="compositionally biased region" description="Polar residues" evidence="1">
    <location>
        <begin position="1406"/>
        <end position="1423"/>
    </location>
</feature>
<dbReference type="CDD" id="cd06257">
    <property type="entry name" value="DnaJ"/>
    <property type="match status" value="1"/>
</dbReference>
<protein>
    <recommendedName>
        <fullName evidence="2">J domain-containing protein</fullName>
    </recommendedName>
</protein>
<feature type="region of interest" description="Disordered" evidence="1">
    <location>
        <begin position="1297"/>
        <end position="1430"/>
    </location>
</feature>
<dbReference type="GO" id="GO:0006898">
    <property type="term" value="P:receptor-mediated endocytosis"/>
    <property type="evidence" value="ECO:0007669"/>
    <property type="project" value="TreeGrafter"/>
</dbReference>
<sequence>MFAENKSKLILAALDALLKYDIDGERTLDTKATHDQKHTTREQMVKHSVVVALTDQFLALRRLVASKTGFEAFTTMPGFRDRLGKRVIAALKLNNTGVAQAAIDCMSALMQPMHEDYELSYEQSNKSSLLSSKPFLKVLVKLMDHHIRAGTGALVLNSLFDFVTYAVCDPYSDTTSNEHFDNLLEIIANTCGRSLFQLYQHSSLALVKAGGQIMKSMIEEVTVFDHWKARMGFKKAVAQPQDKQVVLRRRRKNVVALQNWKMLYYQSRQDHAQADLIWNHYTREELREKLETEFSSFSADQAASNGMEVAWNFVEFEVVYQSLSNEIKIGDHYLRLLLEESKMTKKAIANGTTDAESRDNSFMQRIHNPVVFFNDLYHRFLLPNSTNMRMKCLQAMTVVYAHCKKQIGIFNDTPHLITMLEKCADKIERDRLLLFVDVLLSHPENVKLFIDGGGIHTLVDFLTLAHLHTERAPMVWDNTTIEAGEGMIRESEKEWYCTPSGGPDAERKGPLAVEEMNQLYIDGVIDENTRCWAQGMDGWKRLNQITQLKWNLIHAGTPFMNETELARLCLSMLKRMSDFFPTRDSTGALIRPLSRVKRIMSDVSHLPHLISLFLTFEPIIVERCAALLTTIVVDNPIMPQLYATGCFLFCLMYTGSNILPIARLLYVTHNQQAVTRGDHGGNPIVENSILAPLLPAAMILYLDKYGPVKFSEIFLGDNDTPEVIWNRSMRRTLINRISLHLSEYSPRLKSNAQAPYQHCPIASIQYSELQSELFCGRYYLRNLCNMDKYKDWPIDNHVELLRDILHEWQREVGKKPPSLSKQDAMAILNLPRDMPYEEGKVRKAYFRMAAKYHPDKNPDPEAREIFDKTAEAYELLCAAHQGDVAMDGPDYRRIDLIIRSQTILFSRYGDILQPYKYSGYPQLLATMTLENEDPGLFANQHTLLPACCALAYHTVNTSPLNADELRRDGGFEVLSTTFSRVTSMVSSNSQSTDMPVGVCQDLILFYAASAEFDDCRTEIKKYKHVVNDVVRCLFCANCPHLVRASLQCIASFGTDATLQNLLLDAGVLFYLLALIFEYDVTLTANPHDTLTLDSDATKENNNETEVVEVADSDEVDVVKAEAQEQADEKTQNAALTGQAMINEHARLAVIALAHLGGYHEQKSPTKTPSTHPQDEATNHVLRKCLRALLTNDLCSKLADPDPTVLLRAANINENSPYLIWNNGTRGELVSYLEEQKEKMRSGEQDPSLGADFEFSQLKDHLRVGDIYVDIYNQTSDFPVRDPDFQAKALVEYICEPPVSSPEYDTPRKQASTIPTRTTKQAQEQTHTQGQASQDSSCGTDIEKPVDSLGGARTRPAGAKGSKSATAQNIFETEKLRKHTEQDTNSTPTPTDTVAAEPADSPLERGNTPNSNALSTELSNTTAQAEDPHVASKRNPAHLLQAISALSNLISHYQGVERHTIGHYPQLGTYLHVDESADDLKQQLAVVLAMLQVFEQVVANKDCVNDIAANNIIASLCLLIPVLETHTDDRPCLRLLEVLSVLASNAKIVTQLRDSGALLYILFLFTNSQSSAVRVAAATFFARLSKDKLNGPKMSLMLANFLPRIFMDAWKRQPETAITMFDGVHENPELVWTESVREKVKTVVREMRDDWYAVQKTNELAMWSLPPNFEVIYQELENELVCDGVYVRLFNMQPTWSLRHPRQYLVACVEKFINLCYSAENDGDNLEQLSASICNLLRGNTVMTDSLASLGVIIAQVVKEKLLAVLLDLLTLPTIGSSDKALLVQAIKTMLIDNTHGEHITSELDGHPVWAKYKDQRHDLFISNTPTAGYLTGGAGTMGYLTATANNAPRKVTPDTPPPVPETHEDD</sequence>
<dbReference type="PANTHER" id="PTHR36983:SF2">
    <property type="entry name" value="DNAJ HOMOLOG SUBFAMILY C MEMBER 13"/>
    <property type="match status" value="1"/>
</dbReference>
<dbReference type="GeneID" id="25906343"/>
<dbReference type="RefSeq" id="XP_014155768.1">
    <property type="nucleotide sequence ID" value="XM_014300293.1"/>
</dbReference>
<dbReference type="Pfam" id="PF19432">
    <property type="entry name" value="RME-8_N"/>
    <property type="match status" value="2"/>
</dbReference>
<dbReference type="STRING" id="667725.A0A0L0FZ68"/>
<dbReference type="Proteomes" id="UP000054560">
    <property type="component" value="Unassembled WGS sequence"/>
</dbReference>
<dbReference type="Pfam" id="PF00226">
    <property type="entry name" value="DnaJ"/>
    <property type="match status" value="1"/>
</dbReference>
<dbReference type="InterPro" id="IPR011989">
    <property type="entry name" value="ARM-like"/>
</dbReference>
<proteinExistence type="predicted"/>
<feature type="compositionally biased region" description="Polar residues" evidence="1">
    <location>
        <begin position="1382"/>
        <end position="1391"/>
    </location>
</feature>
<feature type="compositionally biased region" description="Polar residues" evidence="1">
    <location>
        <begin position="1308"/>
        <end position="1338"/>
    </location>
</feature>
<dbReference type="PROSITE" id="PS50076">
    <property type="entry name" value="DNAJ_2"/>
    <property type="match status" value="1"/>
</dbReference>
<dbReference type="GO" id="GO:0007032">
    <property type="term" value="P:endosome organization"/>
    <property type="evidence" value="ECO:0007669"/>
    <property type="project" value="InterPro"/>
</dbReference>
<dbReference type="InterPro" id="IPR025640">
    <property type="entry name" value="GYF_2"/>
</dbReference>
<dbReference type="eggNOG" id="KOG1789">
    <property type="taxonomic scope" value="Eukaryota"/>
</dbReference>
<name>A0A0L0FZ68_9EUKA</name>
<dbReference type="Gene3D" id="1.25.10.10">
    <property type="entry name" value="Leucine-rich Repeat Variant"/>
    <property type="match status" value="1"/>
</dbReference>
<dbReference type="InterPro" id="IPR045802">
    <property type="entry name" value="GRV2/DNAJC13_N"/>
</dbReference>
<dbReference type="OrthoDB" id="69656at2759"/>
<dbReference type="EMBL" id="KQ241986">
    <property type="protein sequence ID" value="KNC81866.1"/>
    <property type="molecule type" value="Genomic_DNA"/>
</dbReference>
<feature type="compositionally biased region" description="Basic and acidic residues" evidence="1">
    <location>
        <begin position="1371"/>
        <end position="1381"/>
    </location>
</feature>
<dbReference type="Gene3D" id="1.10.287.110">
    <property type="entry name" value="DnaJ domain"/>
    <property type="match status" value="1"/>
</dbReference>
<reference evidence="3 4" key="1">
    <citation type="submission" date="2011-02" db="EMBL/GenBank/DDBJ databases">
        <title>The Genome Sequence of Sphaeroforma arctica JP610.</title>
        <authorList>
            <consortium name="The Broad Institute Genome Sequencing Platform"/>
            <person name="Russ C."/>
            <person name="Cuomo C."/>
            <person name="Young S.K."/>
            <person name="Zeng Q."/>
            <person name="Gargeya S."/>
            <person name="Alvarado L."/>
            <person name="Berlin A."/>
            <person name="Chapman S.B."/>
            <person name="Chen Z."/>
            <person name="Freedman E."/>
            <person name="Gellesch M."/>
            <person name="Goldberg J."/>
            <person name="Griggs A."/>
            <person name="Gujja S."/>
            <person name="Heilman E."/>
            <person name="Heiman D."/>
            <person name="Howarth C."/>
            <person name="Mehta T."/>
            <person name="Neiman D."/>
            <person name="Pearson M."/>
            <person name="Roberts A."/>
            <person name="Saif S."/>
            <person name="Shea T."/>
            <person name="Shenoy N."/>
            <person name="Sisk P."/>
            <person name="Stolte C."/>
            <person name="Sykes S."/>
            <person name="White J."/>
            <person name="Yandava C."/>
            <person name="Burger G."/>
            <person name="Gray M.W."/>
            <person name="Holland P.W.H."/>
            <person name="King N."/>
            <person name="Lang F.B.F."/>
            <person name="Roger A.J."/>
            <person name="Ruiz-Trillo I."/>
            <person name="Haas B."/>
            <person name="Nusbaum C."/>
            <person name="Birren B."/>
        </authorList>
    </citation>
    <scope>NUCLEOTIDE SEQUENCE [LARGE SCALE GENOMIC DNA]</scope>
    <source>
        <strain evidence="3 4">JP610</strain>
    </source>
</reference>
<dbReference type="SUPFAM" id="SSF48371">
    <property type="entry name" value="ARM repeat"/>
    <property type="match status" value="2"/>
</dbReference>
<accession>A0A0L0FZ68</accession>
<organism evidence="3 4">
    <name type="scientific">Sphaeroforma arctica JP610</name>
    <dbReference type="NCBI Taxonomy" id="667725"/>
    <lineage>
        <taxon>Eukaryota</taxon>
        <taxon>Ichthyosporea</taxon>
        <taxon>Ichthyophonida</taxon>
        <taxon>Sphaeroforma</taxon>
    </lineage>
</organism>
<dbReference type="PANTHER" id="PTHR36983">
    <property type="entry name" value="DNAJ HOMOLOG SUBFAMILY C MEMBER 13"/>
    <property type="match status" value="1"/>
</dbReference>
<keyword evidence="4" id="KW-1185">Reference proteome</keyword>
<evidence type="ECO:0000313" key="3">
    <source>
        <dbReference type="EMBL" id="KNC81866.1"/>
    </source>
</evidence>
<gene>
    <name evidence="3" type="ORF">SARC_05839</name>
</gene>
<dbReference type="GO" id="GO:2000641">
    <property type="term" value="P:regulation of early endosome to late endosome transport"/>
    <property type="evidence" value="ECO:0007669"/>
    <property type="project" value="InterPro"/>
</dbReference>
<dbReference type="InterPro" id="IPR044978">
    <property type="entry name" value="GRV2/DNAJC13"/>
</dbReference>
<evidence type="ECO:0000259" key="2">
    <source>
        <dbReference type="PROSITE" id="PS50076"/>
    </source>
</evidence>